<feature type="compositionally biased region" description="Acidic residues" evidence="1">
    <location>
        <begin position="267"/>
        <end position="283"/>
    </location>
</feature>
<comment type="caution">
    <text evidence="3">The sequence shown here is derived from an EMBL/GenBank/DDBJ whole genome shotgun (WGS) entry which is preliminary data.</text>
</comment>
<evidence type="ECO:0000256" key="1">
    <source>
        <dbReference type="SAM" id="MobiDB-lite"/>
    </source>
</evidence>
<proteinExistence type="predicted"/>
<feature type="region of interest" description="Disordered" evidence="1">
    <location>
        <begin position="1"/>
        <end position="58"/>
    </location>
</feature>
<dbReference type="InterPro" id="IPR048465">
    <property type="entry name" value="Maestro-like_HEAT"/>
</dbReference>
<organism evidence="3 4">
    <name type="scientific">Mauremys mutica</name>
    <name type="common">yellowpond turtle</name>
    <dbReference type="NCBI Taxonomy" id="74926"/>
    <lineage>
        <taxon>Eukaryota</taxon>
        <taxon>Metazoa</taxon>
        <taxon>Chordata</taxon>
        <taxon>Craniata</taxon>
        <taxon>Vertebrata</taxon>
        <taxon>Euteleostomi</taxon>
        <taxon>Archelosauria</taxon>
        <taxon>Testudinata</taxon>
        <taxon>Testudines</taxon>
        <taxon>Cryptodira</taxon>
        <taxon>Durocryptodira</taxon>
        <taxon>Testudinoidea</taxon>
        <taxon>Geoemydidae</taxon>
        <taxon>Geoemydinae</taxon>
        <taxon>Mauremys</taxon>
    </lineage>
</organism>
<accession>A0A9D3XU24</accession>
<dbReference type="Pfam" id="PF21047">
    <property type="entry name" value="HEAT_Maestro"/>
    <property type="match status" value="1"/>
</dbReference>
<feature type="domain" description="Maestro-like HEAT-repeats" evidence="2">
    <location>
        <begin position="40"/>
        <end position="177"/>
    </location>
</feature>
<sequence>MKRLCVCSQSDTSMADRDGERTISSQRRWTHLSLKKKAAENQMESEDVKLQEDTGKVELDPTGEDSIHMVSEEHTPGEQLSSAQLQALLVRAVKGLTTPILERIQAAKEELTTIVSLHGDQMERVGDIMGCIFIWLDNVCDPRARKAALRATALLAHSYPQDVVLICVAHTLSSDREPGPTQKTPLSCYGNAQRSLALWRYIGAYIQCTPVRNVLLESSGTDKCACSRLLNQLLQRLPQISPPLGSKTLAETPTDQSEKKDLASEEKAEEDEDPDTEGEEDLETEKKKRGRRKRRACLQKRREKEESLSAEEEEEEEENLSAQEEEEEEENLSAQEEEEEHLSIEEEED</sequence>
<protein>
    <recommendedName>
        <fullName evidence="2">Maestro-like HEAT-repeats domain-containing protein</fullName>
    </recommendedName>
</protein>
<feature type="compositionally biased region" description="Basic and acidic residues" evidence="1">
    <location>
        <begin position="46"/>
        <end position="58"/>
    </location>
</feature>
<feature type="region of interest" description="Disordered" evidence="1">
    <location>
        <begin position="240"/>
        <end position="349"/>
    </location>
</feature>
<evidence type="ECO:0000313" key="4">
    <source>
        <dbReference type="Proteomes" id="UP000827986"/>
    </source>
</evidence>
<feature type="compositionally biased region" description="Acidic residues" evidence="1">
    <location>
        <begin position="308"/>
        <end position="349"/>
    </location>
</feature>
<evidence type="ECO:0000259" key="2">
    <source>
        <dbReference type="Pfam" id="PF21047"/>
    </source>
</evidence>
<evidence type="ECO:0000313" key="3">
    <source>
        <dbReference type="EMBL" id="KAH1186191.1"/>
    </source>
</evidence>
<gene>
    <name evidence="3" type="ORF">KIL84_018940</name>
</gene>
<feature type="compositionally biased region" description="Basic and acidic residues" evidence="1">
    <location>
        <begin position="256"/>
        <end position="266"/>
    </location>
</feature>
<reference evidence="3" key="1">
    <citation type="submission" date="2021-09" db="EMBL/GenBank/DDBJ databases">
        <title>The genome of Mauremys mutica provides insights into the evolution of semi-aquatic lifestyle.</title>
        <authorList>
            <person name="Gong S."/>
            <person name="Gao Y."/>
        </authorList>
    </citation>
    <scope>NUCLEOTIDE SEQUENCE</scope>
    <source>
        <strain evidence="3">MM-2020</strain>
        <tissue evidence="3">Muscle</tissue>
    </source>
</reference>
<dbReference type="Proteomes" id="UP000827986">
    <property type="component" value="Unassembled WGS sequence"/>
</dbReference>
<feature type="compositionally biased region" description="Basic residues" evidence="1">
    <location>
        <begin position="287"/>
        <end position="299"/>
    </location>
</feature>
<keyword evidence="4" id="KW-1185">Reference proteome</keyword>
<dbReference type="AlphaFoldDB" id="A0A9D3XU24"/>
<name>A0A9D3XU24_9SAUR</name>
<dbReference type="EMBL" id="JAHDVG010000463">
    <property type="protein sequence ID" value="KAH1186191.1"/>
    <property type="molecule type" value="Genomic_DNA"/>
</dbReference>